<evidence type="ECO:0000256" key="8">
    <source>
        <dbReference type="RuleBase" id="RU000492"/>
    </source>
</evidence>
<dbReference type="SUPFAM" id="SSF52540">
    <property type="entry name" value="P-loop containing nucleoside triphosphate hydrolases"/>
    <property type="match status" value="1"/>
</dbReference>
<dbReference type="PANTHER" id="PTHR47958">
    <property type="entry name" value="ATP-DEPENDENT RNA HELICASE DBP3"/>
    <property type="match status" value="1"/>
</dbReference>
<dbReference type="InterPro" id="IPR001650">
    <property type="entry name" value="Helicase_C-like"/>
</dbReference>
<dbReference type="InterPro" id="IPR014014">
    <property type="entry name" value="RNA_helicase_DEAD_Q_motif"/>
</dbReference>
<keyword evidence="3 8" id="KW-0378">Hydrolase</keyword>
<name>A0AAN8XQC1_POLSC</name>
<dbReference type="InterPro" id="IPR011545">
    <property type="entry name" value="DEAD/DEAH_box_helicase_dom"/>
</dbReference>
<evidence type="ECO:0000256" key="5">
    <source>
        <dbReference type="ARBA" id="ARBA00022840"/>
    </source>
</evidence>
<proteinExistence type="inferred from homology"/>
<dbReference type="Gene3D" id="3.40.50.300">
    <property type="entry name" value="P-loop containing nucleotide triphosphate hydrolases"/>
    <property type="match status" value="2"/>
</dbReference>
<dbReference type="PROSITE" id="PS51192">
    <property type="entry name" value="HELICASE_ATP_BIND_1"/>
    <property type="match status" value="1"/>
</dbReference>
<dbReference type="GO" id="GO:0016787">
    <property type="term" value="F:hydrolase activity"/>
    <property type="evidence" value="ECO:0007669"/>
    <property type="project" value="UniProtKB-KW"/>
</dbReference>
<dbReference type="Proteomes" id="UP001372834">
    <property type="component" value="Unassembled WGS sequence"/>
</dbReference>
<evidence type="ECO:0000256" key="4">
    <source>
        <dbReference type="ARBA" id="ARBA00022806"/>
    </source>
</evidence>
<feature type="domain" description="Helicase C-terminal" evidence="11">
    <location>
        <begin position="376"/>
        <end position="523"/>
    </location>
</feature>
<dbReference type="GO" id="GO:0003724">
    <property type="term" value="F:RNA helicase activity"/>
    <property type="evidence" value="ECO:0007669"/>
    <property type="project" value="UniProtKB-EC"/>
</dbReference>
<feature type="compositionally biased region" description="Basic and acidic residues" evidence="9">
    <location>
        <begin position="56"/>
        <end position="65"/>
    </location>
</feature>
<keyword evidence="5 8" id="KW-0067">ATP-binding</keyword>
<feature type="compositionally biased region" description="Polar residues" evidence="9">
    <location>
        <begin position="527"/>
        <end position="540"/>
    </location>
</feature>
<dbReference type="PROSITE" id="PS00039">
    <property type="entry name" value="DEAD_ATP_HELICASE"/>
    <property type="match status" value="1"/>
</dbReference>
<keyword evidence="4 8" id="KW-0347">Helicase</keyword>
<evidence type="ECO:0000313" key="13">
    <source>
        <dbReference type="EMBL" id="KAK6645488.1"/>
    </source>
</evidence>
<dbReference type="PROSITE" id="PS51195">
    <property type="entry name" value="Q_MOTIF"/>
    <property type="match status" value="1"/>
</dbReference>
<organism evidence="13 14">
    <name type="scientific">Polyplax serrata</name>
    <name type="common">Common mouse louse</name>
    <dbReference type="NCBI Taxonomy" id="468196"/>
    <lineage>
        <taxon>Eukaryota</taxon>
        <taxon>Metazoa</taxon>
        <taxon>Ecdysozoa</taxon>
        <taxon>Arthropoda</taxon>
        <taxon>Hexapoda</taxon>
        <taxon>Insecta</taxon>
        <taxon>Pterygota</taxon>
        <taxon>Neoptera</taxon>
        <taxon>Paraneoptera</taxon>
        <taxon>Psocodea</taxon>
        <taxon>Troctomorpha</taxon>
        <taxon>Phthiraptera</taxon>
        <taxon>Anoplura</taxon>
        <taxon>Polyplacidae</taxon>
        <taxon>Polyplax</taxon>
    </lineage>
</organism>
<dbReference type="InterPro" id="IPR000629">
    <property type="entry name" value="RNA-helicase_DEAD-box_CS"/>
</dbReference>
<dbReference type="FunFam" id="3.40.50.300:FF:000079">
    <property type="entry name" value="probable ATP-dependent RNA helicase DDX17"/>
    <property type="match status" value="1"/>
</dbReference>
<feature type="short sequence motif" description="Q motif" evidence="7">
    <location>
        <begin position="124"/>
        <end position="152"/>
    </location>
</feature>
<comment type="caution">
    <text evidence="13">The sequence shown here is derived from an EMBL/GenBank/DDBJ whole genome shotgun (WGS) entry which is preliminary data.</text>
</comment>
<dbReference type="InterPro" id="IPR027417">
    <property type="entry name" value="P-loop_NTPase"/>
</dbReference>
<dbReference type="AlphaFoldDB" id="A0AAN8XQC1"/>
<evidence type="ECO:0000256" key="1">
    <source>
        <dbReference type="ARBA" id="ARBA00012552"/>
    </source>
</evidence>
<feature type="domain" description="Helicase ATP-binding" evidence="10">
    <location>
        <begin position="155"/>
        <end position="348"/>
    </location>
</feature>
<evidence type="ECO:0000259" key="12">
    <source>
        <dbReference type="PROSITE" id="PS51195"/>
    </source>
</evidence>
<dbReference type="EMBL" id="JAWJWE010000001">
    <property type="protein sequence ID" value="KAK6645488.1"/>
    <property type="molecule type" value="Genomic_DNA"/>
</dbReference>
<evidence type="ECO:0000259" key="10">
    <source>
        <dbReference type="PROSITE" id="PS51192"/>
    </source>
</evidence>
<dbReference type="PROSITE" id="PS51194">
    <property type="entry name" value="HELICASE_CTER"/>
    <property type="match status" value="1"/>
</dbReference>
<comment type="catalytic activity">
    <reaction evidence="6">
        <text>ATP + H2O = ADP + phosphate + H(+)</text>
        <dbReference type="Rhea" id="RHEA:13065"/>
        <dbReference type="ChEBI" id="CHEBI:15377"/>
        <dbReference type="ChEBI" id="CHEBI:15378"/>
        <dbReference type="ChEBI" id="CHEBI:30616"/>
        <dbReference type="ChEBI" id="CHEBI:43474"/>
        <dbReference type="ChEBI" id="CHEBI:456216"/>
        <dbReference type="EC" id="3.6.4.13"/>
    </reaction>
</comment>
<evidence type="ECO:0000256" key="9">
    <source>
        <dbReference type="SAM" id="MobiDB-lite"/>
    </source>
</evidence>
<dbReference type="Pfam" id="PF00271">
    <property type="entry name" value="Helicase_C"/>
    <property type="match status" value="1"/>
</dbReference>
<dbReference type="CDD" id="cd17966">
    <property type="entry name" value="DEADc_DDX5_DDX17"/>
    <property type="match status" value="1"/>
</dbReference>
<dbReference type="GO" id="GO:0005524">
    <property type="term" value="F:ATP binding"/>
    <property type="evidence" value="ECO:0007669"/>
    <property type="project" value="UniProtKB-KW"/>
</dbReference>
<dbReference type="CDD" id="cd18787">
    <property type="entry name" value="SF2_C_DEAD"/>
    <property type="match status" value="1"/>
</dbReference>
<feature type="region of interest" description="Disordered" evidence="9">
    <location>
        <begin position="48"/>
        <end position="77"/>
    </location>
</feature>
<dbReference type="SMART" id="SM00487">
    <property type="entry name" value="DEXDc"/>
    <property type="match status" value="1"/>
</dbReference>
<dbReference type="InterPro" id="IPR014001">
    <property type="entry name" value="Helicase_ATP-bd"/>
</dbReference>
<reference evidence="13 14" key="1">
    <citation type="submission" date="2023-10" db="EMBL/GenBank/DDBJ databases">
        <title>Genomes of two closely related lineages of the louse Polyplax serrata with different host specificities.</title>
        <authorList>
            <person name="Martinu J."/>
            <person name="Tarabai H."/>
            <person name="Stefka J."/>
            <person name="Hypsa V."/>
        </authorList>
    </citation>
    <scope>NUCLEOTIDE SEQUENCE [LARGE SCALE GENOMIC DNA]</scope>
    <source>
        <strain evidence="13">HR10_N</strain>
    </source>
</reference>
<gene>
    <name evidence="13" type="ORF">RUM43_001765</name>
</gene>
<feature type="domain" description="DEAD-box RNA helicase Q" evidence="12">
    <location>
        <begin position="124"/>
        <end position="152"/>
    </location>
</feature>
<evidence type="ECO:0000259" key="11">
    <source>
        <dbReference type="PROSITE" id="PS51194"/>
    </source>
</evidence>
<evidence type="ECO:0000313" key="14">
    <source>
        <dbReference type="Proteomes" id="UP001372834"/>
    </source>
</evidence>
<sequence length="775" mass="88448">MFTSWDYRAERTLPHRSQGNTSQFLREKFMMRLALDMIKTIGYNKSHKMSQNMKPRHFDYNKENNYRGNSNSNDGKDSSALLPFTKNFYIPHPNVLKRTDDEVNQYRALMEITVSGKDVPNPNQTFEESNFPANVMAVIKKQGFSKPTAIQAQGWPIALSGRDMVGIAQTGSGKTLAYALPATVHITHQRPLSKGEGPIALVLAPTRELAQQIQSVAKDFGTCSIRNTCIFGGAPKGSQVGPELHDRKTNIYALKFEIARDLERGVEIVIATPGRLIDFLDKGTTNLRRCTYLVLDEADRMLDMGFEPQIRKIIEQIRPDRQVLMWSATWPKEVQSLAEDFLHDYIHINIGSLSLAANHNIRQHVEVMQDYEKEGRLTSLLRDIGANRNNKILIFVETKKKVDDVVRLVKREGFPAICMHGDKSQQERDYVLNEFRTGKCAVLVATDVAARGLDVDDIKYVINFDYPNSSEDYVHRIGRTGRSTQMGTAFTFFTPQNARQAKGLVAVLEEASQPINPKVTELLAATKNSNVGGRPKWNNNRQRDSNNYRNPNQVWQPHGSHPSHDYHFNGKYRQMQNENGYKGRNHYGPAQDNHFQKPHGNNQPRTNGNMYQKPQNLNYNGFHQNYQQTPDYRPAGQQQNGYEPNAYNNHQYNQNFKNQRQQIGYDANRGQRNNYQSGPRLRSNTYKHQQGNGDINLQPNSQQVHHWPPSNGGQVNTLSPAFYVPGTDSSIPYNGKYYMTPNMTRQNNPCGNQYQQYQYPQVSYFSYGQPAAVQQ</sequence>
<dbReference type="Pfam" id="PF00270">
    <property type="entry name" value="DEAD"/>
    <property type="match status" value="1"/>
</dbReference>
<dbReference type="SMART" id="SM00490">
    <property type="entry name" value="HELICc"/>
    <property type="match status" value="1"/>
</dbReference>
<evidence type="ECO:0000256" key="2">
    <source>
        <dbReference type="ARBA" id="ARBA00022741"/>
    </source>
</evidence>
<feature type="region of interest" description="Disordered" evidence="9">
    <location>
        <begin position="527"/>
        <end position="607"/>
    </location>
</feature>
<dbReference type="GO" id="GO:0031047">
    <property type="term" value="P:regulatory ncRNA-mediated gene silencing"/>
    <property type="evidence" value="ECO:0007669"/>
    <property type="project" value="UniProtKB-ARBA"/>
</dbReference>
<protein>
    <recommendedName>
        <fullName evidence="1">RNA helicase</fullName>
        <ecNumber evidence="1">3.6.4.13</ecNumber>
    </recommendedName>
</protein>
<keyword evidence="2 8" id="KW-0547">Nucleotide-binding</keyword>
<accession>A0AAN8XQC1</accession>
<dbReference type="EC" id="3.6.4.13" evidence="1"/>
<evidence type="ECO:0000256" key="7">
    <source>
        <dbReference type="PROSITE-ProRule" id="PRU00552"/>
    </source>
</evidence>
<evidence type="ECO:0000256" key="6">
    <source>
        <dbReference type="ARBA" id="ARBA00047984"/>
    </source>
</evidence>
<dbReference type="GO" id="GO:0003676">
    <property type="term" value="F:nucleic acid binding"/>
    <property type="evidence" value="ECO:0007669"/>
    <property type="project" value="InterPro"/>
</dbReference>
<comment type="similarity">
    <text evidence="8">Belongs to the DEAD box helicase family.</text>
</comment>
<evidence type="ECO:0000256" key="3">
    <source>
        <dbReference type="ARBA" id="ARBA00022801"/>
    </source>
</evidence>
<dbReference type="FunFam" id="3.40.50.300:FF:000008">
    <property type="entry name" value="ATP-dependent RNA helicase RhlB"/>
    <property type="match status" value="1"/>
</dbReference>